<sequence length="284" mass="30609">MIDETVEEIAEMQTHSSSAVAVKAARALADLDDEAFPTVEEYVRALERNSSALRRANPSHASLVTTQHEIVSAVEDANPDTVEAAKAVTADAIEDVVERVETAKHEAAERVAERLADGMALLTHDYSTTVLEAIESAAERGAYLDVYVTEARPRYLGRKTARTLAGIDRVNATLIVDGAAGHYMSEVDEVLVGMDCIVDEHLYNRVGTYPVATVANDAGVPVVATGSSAKLVDSGGFRFENDFRSPSEVVLEPPEGFDVGNPAYDATPTRLLDRVVTDEGVREY</sequence>
<dbReference type="InterPro" id="IPR042529">
    <property type="entry name" value="IF_2B-like_C"/>
</dbReference>
<dbReference type="PANTHER" id="PTHR43475:SF2">
    <property type="entry name" value="RIBOSE 1,5-BISPHOSPHATE ISOMERASE"/>
    <property type="match status" value="1"/>
</dbReference>
<accession>A0A830EZB7</accession>
<gene>
    <name evidence="2" type="ORF">GCM10009037_05160</name>
</gene>
<keyword evidence="2" id="KW-0396">Initiation factor</keyword>
<proteinExistence type="inferred from homology"/>
<dbReference type="AlphaFoldDB" id="A0A830EZB7"/>
<organism evidence="2 3">
    <name type="scientific">Halarchaeum grantii</name>
    <dbReference type="NCBI Taxonomy" id="1193105"/>
    <lineage>
        <taxon>Archaea</taxon>
        <taxon>Methanobacteriati</taxon>
        <taxon>Methanobacteriota</taxon>
        <taxon>Stenosarchaea group</taxon>
        <taxon>Halobacteria</taxon>
        <taxon>Halobacteriales</taxon>
        <taxon>Halobacteriaceae</taxon>
    </lineage>
</organism>
<dbReference type="SUPFAM" id="SSF100950">
    <property type="entry name" value="NagB/RpiA/CoA transferase-like"/>
    <property type="match status" value="1"/>
</dbReference>
<dbReference type="InterPro" id="IPR027363">
    <property type="entry name" value="M1Pi_N"/>
</dbReference>
<name>A0A830EZB7_9EURY</name>
<dbReference type="GO" id="GO:0046523">
    <property type="term" value="F:S-methyl-5-thioribose-1-phosphate isomerase activity"/>
    <property type="evidence" value="ECO:0007669"/>
    <property type="project" value="TreeGrafter"/>
</dbReference>
<keyword evidence="3" id="KW-1185">Reference proteome</keyword>
<dbReference type="Proteomes" id="UP000628840">
    <property type="component" value="Unassembled WGS sequence"/>
</dbReference>
<comment type="similarity">
    <text evidence="1">Belongs to the eIF-2B alpha/beta/delta subunits family.</text>
</comment>
<dbReference type="GO" id="GO:0019509">
    <property type="term" value="P:L-methionine salvage from methylthioadenosine"/>
    <property type="evidence" value="ECO:0007669"/>
    <property type="project" value="TreeGrafter"/>
</dbReference>
<evidence type="ECO:0000313" key="2">
    <source>
        <dbReference type="EMBL" id="GGL24583.1"/>
    </source>
</evidence>
<dbReference type="Gene3D" id="3.40.50.10470">
    <property type="entry name" value="Translation initiation factor eif-2b, domain 2"/>
    <property type="match status" value="1"/>
</dbReference>
<evidence type="ECO:0000256" key="1">
    <source>
        <dbReference type="RuleBase" id="RU003814"/>
    </source>
</evidence>
<dbReference type="RefSeq" id="WP_188878304.1">
    <property type="nucleotide sequence ID" value="NZ_BMPF01000001.1"/>
</dbReference>
<protein>
    <submittedName>
        <fullName evidence="2">Translation initiation factor eIF-2B subunit delta</fullName>
    </submittedName>
</protein>
<dbReference type="Pfam" id="PF01008">
    <property type="entry name" value="IF-2B"/>
    <property type="match status" value="1"/>
</dbReference>
<dbReference type="OrthoDB" id="45195at2157"/>
<dbReference type="PANTHER" id="PTHR43475">
    <property type="entry name" value="METHYLTHIORIBOSE-1-PHOSPHATE ISOMERASE"/>
    <property type="match status" value="1"/>
</dbReference>
<dbReference type="InterPro" id="IPR000649">
    <property type="entry name" value="IF-2B-related"/>
</dbReference>
<evidence type="ECO:0000313" key="3">
    <source>
        <dbReference type="Proteomes" id="UP000628840"/>
    </source>
</evidence>
<dbReference type="Gene3D" id="1.20.120.420">
    <property type="entry name" value="translation initiation factor eif-2b, domain 1"/>
    <property type="match status" value="1"/>
</dbReference>
<dbReference type="GO" id="GO:0003743">
    <property type="term" value="F:translation initiation factor activity"/>
    <property type="evidence" value="ECO:0007669"/>
    <property type="project" value="UniProtKB-KW"/>
</dbReference>
<comment type="caution">
    <text evidence="2">The sequence shown here is derived from an EMBL/GenBank/DDBJ whole genome shotgun (WGS) entry which is preliminary data.</text>
</comment>
<keyword evidence="2" id="KW-0648">Protein biosynthesis</keyword>
<dbReference type="EMBL" id="BMPF01000001">
    <property type="protein sequence ID" value="GGL24583.1"/>
    <property type="molecule type" value="Genomic_DNA"/>
</dbReference>
<reference evidence="2 3" key="1">
    <citation type="journal article" date="2019" name="Int. J. Syst. Evol. Microbiol.">
        <title>The Global Catalogue of Microorganisms (GCM) 10K type strain sequencing project: providing services to taxonomists for standard genome sequencing and annotation.</title>
        <authorList>
            <consortium name="The Broad Institute Genomics Platform"/>
            <consortium name="The Broad Institute Genome Sequencing Center for Infectious Disease"/>
            <person name="Wu L."/>
            <person name="Ma J."/>
        </authorList>
    </citation>
    <scope>NUCLEOTIDE SEQUENCE [LARGE SCALE GENOMIC DNA]</scope>
    <source>
        <strain evidence="2 3">JCM 19585</strain>
    </source>
</reference>
<dbReference type="InterPro" id="IPR037171">
    <property type="entry name" value="NagB/RpiA_transferase-like"/>
</dbReference>